<keyword evidence="1" id="KW-0805">Transcription regulation</keyword>
<dbReference type="Proteomes" id="UP000195440">
    <property type="component" value="Unassembled WGS sequence"/>
</dbReference>
<dbReference type="InterPro" id="IPR036388">
    <property type="entry name" value="WH-like_DNA-bd_sf"/>
</dbReference>
<dbReference type="GO" id="GO:0003677">
    <property type="term" value="F:DNA binding"/>
    <property type="evidence" value="ECO:0007669"/>
    <property type="project" value="UniProtKB-KW"/>
</dbReference>
<dbReference type="OrthoDB" id="9774661at2"/>
<dbReference type="Pfam" id="PF00196">
    <property type="entry name" value="GerE"/>
    <property type="match status" value="1"/>
</dbReference>
<organism evidence="5 6">
    <name type="scientific">Pseudomonas caspiana</name>
    <dbReference type="NCBI Taxonomy" id="1451454"/>
    <lineage>
        <taxon>Bacteria</taxon>
        <taxon>Pseudomonadati</taxon>
        <taxon>Pseudomonadota</taxon>
        <taxon>Gammaproteobacteria</taxon>
        <taxon>Pseudomonadales</taxon>
        <taxon>Pseudomonadaceae</taxon>
        <taxon>Pseudomonas</taxon>
    </lineage>
</organism>
<dbReference type="PRINTS" id="PR00038">
    <property type="entry name" value="HTHLUXR"/>
</dbReference>
<comment type="caution">
    <text evidence="5">The sequence shown here is derived from an EMBL/GenBank/DDBJ whole genome shotgun (WGS) entry which is preliminary data.</text>
</comment>
<dbReference type="GO" id="GO:0006355">
    <property type="term" value="P:regulation of DNA-templated transcription"/>
    <property type="evidence" value="ECO:0007669"/>
    <property type="project" value="InterPro"/>
</dbReference>
<dbReference type="PROSITE" id="PS50043">
    <property type="entry name" value="HTH_LUXR_2"/>
    <property type="match status" value="1"/>
</dbReference>
<dbReference type="InterPro" id="IPR000792">
    <property type="entry name" value="Tscrpt_reg_LuxR_C"/>
</dbReference>
<dbReference type="EMBL" id="LOHF01000023">
    <property type="protein sequence ID" value="OUM71737.1"/>
    <property type="molecule type" value="Genomic_DNA"/>
</dbReference>
<dbReference type="PANTHER" id="PTHR44688:SF16">
    <property type="entry name" value="DNA-BINDING TRANSCRIPTIONAL ACTIVATOR DEVR_DOSR"/>
    <property type="match status" value="1"/>
</dbReference>
<feature type="domain" description="HTH luxR-type" evidence="4">
    <location>
        <begin position="10"/>
        <end position="75"/>
    </location>
</feature>
<dbReference type="InterPro" id="IPR016032">
    <property type="entry name" value="Sig_transdc_resp-reg_C-effctor"/>
</dbReference>
<dbReference type="SMART" id="SM00421">
    <property type="entry name" value="HTH_LUXR"/>
    <property type="match status" value="1"/>
</dbReference>
<dbReference type="PROSITE" id="PS00622">
    <property type="entry name" value="HTH_LUXR_1"/>
    <property type="match status" value="1"/>
</dbReference>
<sequence>MGTQSIEVLHSFGMKKLTAREIEILKWTAEGKTAGDIAIILSMKERTVHFHVANAVQKMGACNKTSAVVQAALSGMF</sequence>
<evidence type="ECO:0000259" key="4">
    <source>
        <dbReference type="PROSITE" id="PS50043"/>
    </source>
</evidence>
<dbReference type="Gene3D" id="1.10.10.10">
    <property type="entry name" value="Winged helix-like DNA-binding domain superfamily/Winged helix DNA-binding domain"/>
    <property type="match status" value="1"/>
</dbReference>
<name>A0A1Y3NW10_9PSED</name>
<dbReference type="CDD" id="cd06170">
    <property type="entry name" value="LuxR_C_like"/>
    <property type="match status" value="1"/>
</dbReference>
<keyword evidence="6" id="KW-1185">Reference proteome</keyword>
<evidence type="ECO:0000256" key="1">
    <source>
        <dbReference type="ARBA" id="ARBA00023015"/>
    </source>
</evidence>
<dbReference type="SUPFAM" id="SSF46894">
    <property type="entry name" value="C-terminal effector domain of the bipartite response regulators"/>
    <property type="match status" value="1"/>
</dbReference>
<evidence type="ECO:0000256" key="3">
    <source>
        <dbReference type="ARBA" id="ARBA00023163"/>
    </source>
</evidence>
<proteinExistence type="predicted"/>
<keyword evidence="2" id="KW-0238">DNA-binding</keyword>
<dbReference type="PANTHER" id="PTHR44688">
    <property type="entry name" value="DNA-BINDING TRANSCRIPTIONAL ACTIVATOR DEVR_DOSR"/>
    <property type="match status" value="1"/>
</dbReference>
<gene>
    <name evidence="5" type="ORF">AUC60_21565</name>
</gene>
<evidence type="ECO:0000313" key="6">
    <source>
        <dbReference type="Proteomes" id="UP000195440"/>
    </source>
</evidence>
<keyword evidence="3" id="KW-0804">Transcription</keyword>
<dbReference type="AlphaFoldDB" id="A0A1Y3NW10"/>
<reference evidence="5 6" key="1">
    <citation type="journal article" date="2017" name="Syst. Appl. Microbiol.">
        <title>Pseudomonas caspiana sp. nov., a citrus pathogen in the Pseudomonas syringae phylogenetic group.</title>
        <authorList>
            <person name="Busquets A."/>
            <person name="Gomila M."/>
            <person name="Beiki F."/>
            <person name="Mulet M."/>
            <person name="Rahimian H."/>
            <person name="Garcia-Valdes E."/>
            <person name="Lalucat J."/>
        </authorList>
    </citation>
    <scope>NUCLEOTIDE SEQUENCE [LARGE SCALE GENOMIC DNA]</scope>
    <source>
        <strain evidence="5 6">FBF102</strain>
    </source>
</reference>
<evidence type="ECO:0000313" key="5">
    <source>
        <dbReference type="EMBL" id="OUM71737.1"/>
    </source>
</evidence>
<evidence type="ECO:0000256" key="2">
    <source>
        <dbReference type="ARBA" id="ARBA00023125"/>
    </source>
</evidence>
<protein>
    <recommendedName>
        <fullName evidence="4">HTH luxR-type domain-containing protein</fullName>
    </recommendedName>
</protein>
<accession>A0A1Y3NW10</accession>